<feature type="transmembrane region" description="Helical" evidence="8">
    <location>
        <begin position="88"/>
        <end position="108"/>
    </location>
</feature>
<evidence type="ECO:0000256" key="8">
    <source>
        <dbReference type="RuleBase" id="RU363032"/>
    </source>
</evidence>
<comment type="similarity">
    <text evidence="8">Belongs to the binding-protein-dependent transport system permease family.</text>
</comment>
<feature type="transmembrane region" description="Helical" evidence="8">
    <location>
        <begin position="20"/>
        <end position="43"/>
    </location>
</feature>
<dbReference type="Pfam" id="PF00528">
    <property type="entry name" value="BPD_transp_1"/>
    <property type="match status" value="1"/>
</dbReference>
<comment type="caution">
    <text evidence="10">The sequence shown here is derived from an EMBL/GenBank/DDBJ whole genome shotgun (WGS) entry which is preliminary data.</text>
</comment>
<evidence type="ECO:0000313" key="11">
    <source>
        <dbReference type="Proteomes" id="UP000267017"/>
    </source>
</evidence>
<sequence length="233" mass="25989">MQMDFYLEQFWKLLSAAPITLLLSVTAMFFGMIIAMFCALVLIYKIPVIRRWVTLYLSVMRGTPLLVHLFIAYYGIPKLVDAIAEATGLPLSVNGVHPIVFAIIALSLERSAYLTEAIRSALLSVPKGQMEAAYSVGMTTSEAYLRVVFPQAFVVAIPNLGNLFLGGVKGSSLASVVAVVEMMNMANIEATDSYRFMEIYAIVSLIYWGMCIAFEQLFARMEKRMGHFRKSLR</sequence>
<dbReference type="EMBL" id="RRCN01000001">
    <property type="protein sequence ID" value="RRJ63410.1"/>
    <property type="molecule type" value="Genomic_DNA"/>
</dbReference>
<evidence type="ECO:0000256" key="3">
    <source>
        <dbReference type="ARBA" id="ARBA00022475"/>
    </source>
</evidence>
<dbReference type="AlphaFoldDB" id="A0A3P3TZZ0"/>
<dbReference type="SUPFAM" id="SSF161098">
    <property type="entry name" value="MetI-like"/>
    <property type="match status" value="1"/>
</dbReference>
<proteinExistence type="inferred from homology"/>
<name>A0A3P3TZZ0_9BACL</name>
<dbReference type="Gene3D" id="1.10.3720.10">
    <property type="entry name" value="MetI-like"/>
    <property type="match status" value="1"/>
</dbReference>
<dbReference type="PANTHER" id="PTHR30614">
    <property type="entry name" value="MEMBRANE COMPONENT OF AMINO ACID ABC TRANSPORTER"/>
    <property type="match status" value="1"/>
</dbReference>
<dbReference type="InterPro" id="IPR043429">
    <property type="entry name" value="ArtM/GltK/GlnP/TcyL/YhdX-like"/>
</dbReference>
<evidence type="ECO:0000313" key="10">
    <source>
        <dbReference type="EMBL" id="RRJ63410.1"/>
    </source>
</evidence>
<dbReference type="PROSITE" id="PS50928">
    <property type="entry name" value="ABC_TM1"/>
    <property type="match status" value="1"/>
</dbReference>
<dbReference type="CDD" id="cd06261">
    <property type="entry name" value="TM_PBP2"/>
    <property type="match status" value="1"/>
</dbReference>
<keyword evidence="6 8" id="KW-1133">Transmembrane helix</keyword>
<dbReference type="OrthoDB" id="9805999at2"/>
<evidence type="ECO:0000259" key="9">
    <source>
        <dbReference type="PROSITE" id="PS50928"/>
    </source>
</evidence>
<dbReference type="InterPro" id="IPR010065">
    <property type="entry name" value="AA_ABC_transptr_permease_3TM"/>
</dbReference>
<evidence type="ECO:0000256" key="1">
    <source>
        <dbReference type="ARBA" id="ARBA00004651"/>
    </source>
</evidence>
<comment type="subcellular location">
    <subcellularLocation>
        <location evidence="1 8">Cell membrane</location>
        <topology evidence="1 8">Multi-pass membrane protein</topology>
    </subcellularLocation>
</comment>
<evidence type="ECO:0000256" key="5">
    <source>
        <dbReference type="ARBA" id="ARBA00022970"/>
    </source>
</evidence>
<dbReference type="GO" id="GO:0043190">
    <property type="term" value="C:ATP-binding cassette (ABC) transporter complex"/>
    <property type="evidence" value="ECO:0007669"/>
    <property type="project" value="InterPro"/>
</dbReference>
<dbReference type="GO" id="GO:0022857">
    <property type="term" value="F:transmembrane transporter activity"/>
    <property type="evidence" value="ECO:0007669"/>
    <property type="project" value="InterPro"/>
</dbReference>
<keyword evidence="7 8" id="KW-0472">Membrane</keyword>
<keyword evidence="2 8" id="KW-0813">Transport</keyword>
<feature type="transmembrane region" description="Helical" evidence="8">
    <location>
        <begin position="199"/>
        <end position="219"/>
    </location>
</feature>
<feature type="domain" description="ABC transmembrane type-1" evidence="9">
    <location>
        <begin position="17"/>
        <end position="218"/>
    </location>
</feature>
<reference evidence="10 11" key="1">
    <citation type="submission" date="2018-11" db="EMBL/GenBank/DDBJ databases">
        <title>Genome sequencing of Paenibacillus sp. KCOM 3021 (= ChDC PVNT-B20).</title>
        <authorList>
            <person name="Kook J.-K."/>
            <person name="Park S.-N."/>
            <person name="Lim Y.K."/>
        </authorList>
    </citation>
    <scope>NUCLEOTIDE SEQUENCE [LARGE SCALE GENOMIC DNA]</scope>
    <source>
        <strain evidence="10 11">KCOM 3021</strain>
    </source>
</reference>
<dbReference type="InterPro" id="IPR035906">
    <property type="entry name" value="MetI-like_sf"/>
</dbReference>
<keyword evidence="5" id="KW-0029">Amino-acid transport</keyword>
<dbReference type="Proteomes" id="UP000267017">
    <property type="component" value="Unassembled WGS sequence"/>
</dbReference>
<feature type="transmembrane region" description="Helical" evidence="8">
    <location>
        <begin position="55"/>
        <end position="76"/>
    </location>
</feature>
<keyword evidence="11" id="KW-1185">Reference proteome</keyword>
<gene>
    <name evidence="10" type="ORF">EHV15_11115</name>
</gene>
<keyword evidence="4 8" id="KW-0812">Transmembrane</keyword>
<protein>
    <submittedName>
        <fullName evidence="10">Amino acid ABC transporter permease</fullName>
    </submittedName>
</protein>
<dbReference type="InterPro" id="IPR000515">
    <property type="entry name" value="MetI-like"/>
</dbReference>
<evidence type="ECO:0000256" key="7">
    <source>
        <dbReference type="ARBA" id="ARBA00023136"/>
    </source>
</evidence>
<dbReference type="PANTHER" id="PTHR30614:SF0">
    <property type="entry name" value="L-CYSTINE TRANSPORT SYSTEM PERMEASE PROTEIN TCYL"/>
    <property type="match status" value="1"/>
</dbReference>
<accession>A0A3P3TZZ0</accession>
<dbReference type="NCBIfam" id="TIGR01726">
    <property type="entry name" value="HEQRo_perm_3TM"/>
    <property type="match status" value="1"/>
</dbReference>
<evidence type="ECO:0000256" key="6">
    <source>
        <dbReference type="ARBA" id="ARBA00022989"/>
    </source>
</evidence>
<evidence type="ECO:0000256" key="2">
    <source>
        <dbReference type="ARBA" id="ARBA00022448"/>
    </source>
</evidence>
<organism evidence="10 11">
    <name type="scientific">Paenibacillus oralis</name>
    <dbReference type="NCBI Taxonomy" id="2490856"/>
    <lineage>
        <taxon>Bacteria</taxon>
        <taxon>Bacillati</taxon>
        <taxon>Bacillota</taxon>
        <taxon>Bacilli</taxon>
        <taxon>Bacillales</taxon>
        <taxon>Paenibacillaceae</taxon>
        <taxon>Paenibacillus</taxon>
    </lineage>
</organism>
<keyword evidence="3" id="KW-1003">Cell membrane</keyword>
<evidence type="ECO:0000256" key="4">
    <source>
        <dbReference type="ARBA" id="ARBA00022692"/>
    </source>
</evidence>
<dbReference type="GO" id="GO:0006865">
    <property type="term" value="P:amino acid transport"/>
    <property type="evidence" value="ECO:0007669"/>
    <property type="project" value="UniProtKB-KW"/>
</dbReference>